<keyword evidence="1" id="KW-1133">Transmembrane helix</keyword>
<evidence type="ECO:0000313" key="4">
    <source>
        <dbReference type="EMBL" id="ORV92259.1"/>
    </source>
</evidence>
<dbReference type="InterPro" id="IPR033458">
    <property type="entry name" value="DUF5134"/>
</dbReference>
<reference evidence="4 7" key="2">
    <citation type="submission" date="2016-01" db="EMBL/GenBank/DDBJ databases">
        <title>The new phylogeny of the genus Mycobacterium.</title>
        <authorList>
            <person name="Tarcisio F."/>
            <person name="Conor M."/>
            <person name="Antonella G."/>
            <person name="Elisabetta G."/>
            <person name="Giulia F.S."/>
            <person name="Sara T."/>
            <person name="Anna F."/>
            <person name="Clotilde B."/>
            <person name="Roberto B."/>
            <person name="Veronica D.S."/>
            <person name="Fabio R."/>
            <person name="Monica P."/>
            <person name="Olivier J."/>
            <person name="Enrico T."/>
            <person name="Nicola S."/>
        </authorList>
    </citation>
    <scope>NUCLEOTIDE SEQUENCE [LARGE SCALE GENOMIC DNA]</scope>
    <source>
        <strain evidence="4 7">DSM 44160</strain>
    </source>
</reference>
<proteinExistence type="predicted"/>
<evidence type="ECO:0000313" key="7">
    <source>
        <dbReference type="Proteomes" id="UP000193928"/>
    </source>
</evidence>
<gene>
    <name evidence="3" type="ORF">A9W98_15265</name>
    <name evidence="2" type="ORF">AO501_22785</name>
    <name evidence="4" type="ORF">AWC08_19840</name>
</gene>
<name>A0A0Q2X014_MYCGO</name>
<sequence>MIHDLLLRWVVTALFALGATECGLPLLIRRLSATAAVSHGLHLLMAISMAVMAWPWGTRVPTLGPAVFFLLAALWFVVIAIIANRTRYPRMSNGYHALMMLATAWMYASMNNPFPVHSPHSPSTPMPGMDMAAMNEQASNEVPTWFTAMNWLGAVIFTVAAVFWVSKYFVEKRHTATRLGPLGDVAQAMTAAAMAILFGATLFAI</sequence>
<evidence type="ECO:0000313" key="3">
    <source>
        <dbReference type="EMBL" id="OBS02365.1"/>
    </source>
</evidence>
<dbReference type="EMBL" id="LQOY01000050">
    <property type="protein sequence ID" value="ORV92259.1"/>
    <property type="molecule type" value="Genomic_DNA"/>
</dbReference>
<dbReference type="RefSeq" id="WP_055581878.1">
    <property type="nucleotide sequence ID" value="NZ_JACKSU010000078.1"/>
</dbReference>
<evidence type="ECO:0000313" key="6">
    <source>
        <dbReference type="Proteomes" id="UP000093757"/>
    </source>
</evidence>
<dbReference type="Proteomes" id="UP000093757">
    <property type="component" value="Unassembled WGS sequence"/>
</dbReference>
<dbReference type="Proteomes" id="UP000193928">
    <property type="component" value="Unassembled WGS sequence"/>
</dbReference>
<feature type="transmembrane region" description="Helical" evidence="1">
    <location>
        <begin position="182"/>
        <end position="204"/>
    </location>
</feature>
<feature type="transmembrane region" description="Helical" evidence="1">
    <location>
        <begin position="6"/>
        <end position="28"/>
    </location>
</feature>
<dbReference type="Pfam" id="PF17197">
    <property type="entry name" value="DUF5134"/>
    <property type="match status" value="1"/>
</dbReference>
<dbReference type="STRING" id="1778.A9W97_02020"/>
<evidence type="ECO:0000313" key="2">
    <source>
        <dbReference type="EMBL" id="KQH75156.1"/>
    </source>
</evidence>
<feature type="transmembrane region" description="Helical" evidence="1">
    <location>
        <begin position="63"/>
        <end position="82"/>
    </location>
</feature>
<feature type="transmembrane region" description="Helical" evidence="1">
    <location>
        <begin position="94"/>
        <end position="110"/>
    </location>
</feature>
<dbReference type="Proteomes" id="UP000051677">
    <property type="component" value="Unassembled WGS sequence"/>
</dbReference>
<keyword evidence="7" id="KW-1185">Reference proteome</keyword>
<feature type="transmembrane region" description="Helical" evidence="1">
    <location>
        <begin position="151"/>
        <end position="170"/>
    </location>
</feature>
<dbReference type="EMBL" id="MAEM01000193">
    <property type="protein sequence ID" value="OBS02365.1"/>
    <property type="molecule type" value="Genomic_DNA"/>
</dbReference>
<keyword evidence="1" id="KW-0812">Transmembrane</keyword>
<reference evidence="3 6" key="3">
    <citation type="submission" date="2016-06" db="EMBL/GenBank/DDBJ databases">
        <authorList>
            <person name="Kjaerup R.B."/>
            <person name="Dalgaard T.S."/>
            <person name="Juul-Madsen H.R."/>
        </authorList>
    </citation>
    <scope>NUCLEOTIDE SEQUENCE [LARGE SCALE GENOMIC DNA]</scope>
    <source>
        <strain evidence="3 6">1245752.6</strain>
    </source>
</reference>
<protein>
    <submittedName>
        <fullName evidence="3">DUF5134 domain-containing protein</fullName>
    </submittedName>
</protein>
<reference evidence="2 5" key="1">
    <citation type="submission" date="2015-10" db="EMBL/GenBank/DDBJ databases">
        <title>Mycobacterium gordonae draft genome assembly.</title>
        <authorList>
            <person name="Ustinova V."/>
            <person name="Smirnova T."/>
            <person name="Blagodatskikh K."/>
            <person name="Varlamov D."/>
            <person name="Larionova E."/>
            <person name="Chernousova L."/>
        </authorList>
    </citation>
    <scope>NUCLEOTIDE SEQUENCE [LARGE SCALE GENOMIC DNA]</scope>
    <source>
        <strain evidence="2 5">CTRI 14-8773</strain>
    </source>
</reference>
<dbReference type="AlphaFoldDB" id="A0A0Q2X014"/>
<dbReference type="OrthoDB" id="4734452at2"/>
<dbReference type="EMBL" id="LKTM01000385">
    <property type="protein sequence ID" value="KQH75156.1"/>
    <property type="molecule type" value="Genomic_DNA"/>
</dbReference>
<keyword evidence="1" id="KW-0472">Membrane</keyword>
<feature type="transmembrane region" description="Helical" evidence="1">
    <location>
        <begin position="40"/>
        <end position="57"/>
    </location>
</feature>
<organism evidence="2 5">
    <name type="scientific">Mycobacterium gordonae</name>
    <dbReference type="NCBI Taxonomy" id="1778"/>
    <lineage>
        <taxon>Bacteria</taxon>
        <taxon>Bacillati</taxon>
        <taxon>Actinomycetota</taxon>
        <taxon>Actinomycetes</taxon>
        <taxon>Mycobacteriales</taxon>
        <taxon>Mycobacteriaceae</taxon>
        <taxon>Mycobacterium</taxon>
    </lineage>
</organism>
<comment type="caution">
    <text evidence="2">The sequence shown here is derived from an EMBL/GenBank/DDBJ whole genome shotgun (WGS) entry which is preliminary data.</text>
</comment>
<accession>A0A0Q2X014</accession>
<evidence type="ECO:0000313" key="5">
    <source>
        <dbReference type="Proteomes" id="UP000051677"/>
    </source>
</evidence>
<evidence type="ECO:0000256" key="1">
    <source>
        <dbReference type="SAM" id="Phobius"/>
    </source>
</evidence>